<dbReference type="SMART" id="SM00568">
    <property type="entry name" value="GRAM"/>
    <property type="match status" value="1"/>
</dbReference>
<comment type="similarity">
    <text evidence="2">Belongs to the YSP2 family.</text>
</comment>
<dbReference type="GO" id="GO:0032366">
    <property type="term" value="P:intracellular sterol transport"/>
    <property type="evidence" value="ECO:0007669"/>
    <property type="project" value="TreeGrafter"/>
</dbReference>
<dbReference type="GO" id="GO:0005789">
    <property type="term" value="C:endoplasmic reticulum membrane"/>
    <property type="evidence" value="ECO:0007669"/>
    <property type="project" value="TreeGrafter"/>
</dbReference>
<feature type="compositionally biased region" description="Polar residues" evidence="6">
    <location>
        <begin position="80"/>
        <end position="94"/>
    </location>
</feature>
<accession>A0A1Y2BI04</accession>
<dbReference type="InParanoid" id="A0A1Y2BI04"/>
<dbReference type="GO" id="GO:0005886">
    <property type="term" value="C:plasma membrane"/>
    <property type="evidence" value="ECO:0007669"/>
    <property type="project" value="TreeGrafter"/>
</dbReference>
<dbReference type="GO" id="GO:0005739">
    <property type="term" value="C:mitochondrion"/>
    <property type="evidence" value="ECO:0007669"/>
    <property type="project" value="TreeGrafter"/>
</dbReference>
<feature type="compositionally biased region" description="Basic residues" evidence="6">
    <location>
        <begin position="253"/>
        <end position="263"/>
    </location>
</feature>
<dbReference type="Pfam" id="PF02893">
    <property type="entry name" value="GRAM"/>
    <property type="match status" value="1"/>
</dbReference>
<protein>
    <recommendedName>
        <fullName evidence="8">VASt domain-containing protein</fullName>
    </recommendedName>
</protein>
<dbReference type="AlphaFoldDB" id="A0A1Y2BI04"/>
<dbReference type="PROSITE" id="PS51778">
    <property type="entry name" value="VAST"/>
    <property type="match status" value="1"/>
</dbReference>
<name>A0A1Y2BI04_9TREE</name>
<keyword evidence="5 7" id="KW-0472">Membrane</keyword>
<keyword evidence="4 7" id="KW-1133">Transmembrane helix</keyword>
<keyword evidence="3 7" id="KW-0812">Transmembrane</keyword>
<dbReference type="InterPro" id="IPR051482">
    <property type="entry name" value="Cholesterol_transport"/>
</dbReference>
<evidence type="ECO:0000256" key="7">
    <source>
        <dbReference type="SAM" id="Phobius"/>
    </source>
</evidence>
<dbReference type="InterPro" id="IPR011993">
    <property type="entry name" value="PH-like_dom_sf"/>
</dbReference>
<dbReference type="PANTHER" id="PTHR23319:SF4">
    <property type="entry name" value="GRAM DOMAIN CONTAINING 1B, ISOFORM E"/>
    <property type="match status" value="1"/>
</dbReference>
<feature type="region of interest" description="Disordered" evidence="6">
    <location>
        <begin position="491"/>
        <end position="523"/>
    </location>
</feature>
<feature type="compositionally biased region" description="Polar residues" evidence="6">
    <location>
        <begin position="171"/>
        <end position="184"/>
    </location>
</feature>
<dbReference type="OrthoDB" id="2162691at2759"/>
<feature type="region of interest" description="Disordered" evidence="6">
    <location>
        <begin position="1"/>
        <end position="271"/>
    </location>
</feature>
<feature type="compositionally biased region" description="Gly residues" evidence="6">
    <location>
        <begin position="510"/>
        <end position="520"/>
    </location>
</feature>
<dbReference type="InterPro" id="IPR004182">
    <property type="entry name" value="GRAM"/>
</dbReference>
<feature type="compositionally biased region" description="Polar residues" evidence="6">
    <location>
        <begin position="122"/>
        <end position="141"/>
    </location>
</feature>
<feature type="transmembrane region" description="Helical" evidence="7">
    <location>
        <begin position="799"/>
        <end position="821"/>
    </location>
</feature>
<dbReference type="Gene3D" id="2.30.29.30">
    <property type="entry name" value="Pleckstrin-homology domain (PH domain)/Phosphotyrosine-binding domain (PTB)"/>
    <property type="match status" value="1"/>
</dbReference>
<keyword evidence="10" id="KW-1185">Reference proteome</keyword>
<comment type="subcellular location">
    <subcellularLocation>
        <location evidence="1">Membrane</location>
        <topology evidence="1">Single-pass membrane protein</topology>
    </subcellularLocation>
</comment>
<sequence length="901" mass="96737">MPSLLSRFKRSPSVSSSQSDQDRPRRSSVASQPDRSLRESTVSSDVILSEDESTSTDHIALGAGSPLKGNGHSKFVENFDQITQPGNTTPSPNKSRPPPLQVPASISKANVSGTPKLVLTEEGSNSPRSFDSSPVLSSPAVSQAPEGTGLGPGSASISAGSSVSDSAILEDNQTPTVNDSHQQRASMSAATPTTSPSGVHLGADAHDRSQSITSNGRHSRSGSIVKRISGKHDEPGSPGLVPVTSRGSTSSKPGKKKRDKKRAFSGSSGGGHSIAAALAKSGLHIANPSGDEAQSIVSGKRSSTNRSPWLVRGKDISDDSSLRGDDDDTYTQEDTYDYDDDEVDDSDSEYGEHLPVSGFALASNKRNMDFHALFPSVEEGDQLIEDYGCALAKDILVQGRLYVSENHICFHANIFGWVTNVVVAFSDIRSIEKKMTALVIPNAIGISTRKDKYTFASLLSRDATYDVMMNIWRLCNPDAVMSTTSFQLTNGSRPASVNGDDPQTAKARDGSGGGEGGGKGHAATQCACGKSGDHYAETALEATFPSSPEKIYNLMFNSGWYKEFLSNNQKLRDIESSDWKPSQEGEKNLSRSISYIKPLNGSIGPKQTKCHIIDEQIHVDYENYVVMLTTTKTPDVPSGGVFSVKTKSCFMWAGPNSTKVIVTTVVEWTGKSWVKGIIEKSAIEGQKTYHDDLEQGMRAYIKEHSSEFYDPDAGPEEVPAEGEGEVVGAGGETKEPTPAQAYAADTKKRQESHDNPWYYMAGAFDTIVAGLGSIGSGLMNLGESVADLVGPLDLDAKTVMSVLVVLLLISNIYTYVAYSSAAKQSSAARRIKRLGYKGDELRELVMDVLAKEGIKASGGGSHQLVPRHEVKELKRLLDEVESRVHLLRDVVEQQKSLEDLD</sequence>
<dbReference type="InterPro" id="IPR031968">
    <property type="entry name" value="VASt"/>
</dbReference>
<evidence type="ECO:0000256" key="3">
    <source>
        <dbReference type="ARBA" id="ARBA00022692"/>
    </source>
</evidence>
<dbReference type="GO" id="GO:0120015">
    <property type="term" value="F:sterol transfer activity"/>
    <property type="evidence" value="ECO:0007669"/>
    <property type="project" value="TreeGrafter"/>
</dbReference>
<feature type="compositionally biased region" description="Acidic residues" evidence="6">
    <location>
        <begin position="325"/>
        <end position="349"/>
    </location>
</feature>
<dbReference type="PANTHER" id="PTHR23319">
    <property type="entry name" value="GRAM DOMAIN CONTAINING 1B, ISOFORM E"/>
    <property type="match status" value="1"/>
</dbReference>
<feature type="region of interest" description="Disordered" evidence="6">
    <location>
        <begin position="285"/>
        <end position="349"/>
    </location>
</feature>
<dbReference type="GO" id="GO:0032541">
    <property type="term" value="C:cortical endoplasmic reticulum"/>
    <property type="evidence" value="ECO:0007669"/>
    <property type="project" value="TreeGrafter"/>
</dbReference>
<evidence type="ECO:0000256" key="4">
    <source>
        <dbReference type="ARBA" id="ARBA00022989"/>
    </source>
</evidence>
<feature type="compositionally biased region" description="Low complexity" evidence="6">
    <location>
        <begin position="185"/>
        <end position="197"/>
    </location>
</feature>
<evidence type="ECO:0000259" key="8">
    <source>
        <dbReference type="PROSITE" id="PS51778"/>
    </source>
</evidence>
<feature type="compositionally biased region" description="Polar residues" evidence="6">
    <location>
        <begin position="30"/>
        <end position="46"/>
    </location>
</feature>
<feature type="region of interest" description="Disordered" evidence="6">
    <location>
        <begin position="708"/>
        <end position="738"/>
    </location>
</feature>
<organism evidence="9 10">
    <name type="scientific">Naematelia encephala</name>
    <dbReference type="NCBI Taxonomy" id="71784"/>
    <lineage>
        <taxon>Eukaryota</taxon>
        <taxon>Fungi</taxon>
        <taxon>Dikarya</taxon>
        <taxon>Basidiomycota</taxon>
        <taxon>Agaricomycotina</taxon>
        <taxon>Tremellomycetes</taxon>
        <taxon>Tremellales</taxon>
        <taxon>Naemateliaceae</taxon>
        <taxon>Naematelia</taxon>
    </lineage>
</organism>
<evidence type="ECO:0000256" key="6">
    <source>
        <dbReference type="SAM" id="MobiDB-lite"/>
    </source>
</evidence>
<dbReference type="EMBL" id="MCFC01000003">
    <property type="protein sequence ID" value="ORY34210.1"/>
    <property type="molecule type" value="Genomic_DNA"/>
</dbReference>
<feature type="compositionally biased region" description="Acidic residues" evidence="6">
    <location>
        <begin position="709"/>
        <end position="724"/>
    </location>
</feature>
<comment type="caution">
    <text evidence="9">The sequence shown here is derived from an EMBL/GenBank/DDBJ whole genome shotgun (WGS) entry which is preliminary data.</text>
</comment>
<dbReference type="GO" id="GO:0140268">
    <property type="term" value="C:endoplasmic reticulum-plasma membrane contact site"/>
    <property type="evidence" value="ECO:0007669"/>
    <property type="project" value="TreeGrafter"/>
</dbReference>
<dbReference type="Pfam" id="PF16016">
    <property type="entry name" value="VASt"/>
    <property type="match status" value="1"/>
</dbReference>
<evidence type="ECO:0000256" key="1">
    <source>
        <dbReference type="ARBA" id="ARBA00004167"/>
    </source>
</evidence>
<evidence type="ECO:0000256" key="5">
    <source>
        <dbReference type="ARBA" id="ARBA00023136"/>
    </source>
</evidence>
<feature type="compositionally biased region" description="Low complexity" evidence="6">
    <location>
        <begin position="153"/>
        <end position="167"/>
    </location>
</feature>
<dbReference type="CDD" id="cd13220">
    <property type="entry name" value="PH-GRAM_GRAMDC"/>
    <property type="match status" value="1"/>
</dbReference>
<proteinExistence type="inferred from homology"/>
<evidence type="ECO:0000256" key="2">
    <source>
        <dbReference type="ARBA" id="ARBA00006582"/>
    </source>
</evidence>
<dbReference type="Proteomes" id="UP000193986">
    <property type="component" value="Unassembled WGS sequence"/>
</dbReference>
<dbReference type="STRING" id="71784.A0A1Y2BI04"/>
<gene>
    <name evidence="9" type="ORF">BCR39DRAFT_188949</name>
</gene>
<dbReference type="GO" id="GO:0032934">
    <property type="term" value="F:sterol binding"/>
    <property type="evidence" value="ECO:0007669"/>
    <property type="project" value="TreeGrafter"/>
</dbReference>
<evidence type="ECO:0000313" key="9">
    <source>
        <dbReference type="EMBL" id="ORY34210.1"/>
    </source>
</evidence>
<feature type="compositionally biased region" description="Polar residues" evidence="6">
    <location>
        <begin position="295"/>
        <end position="307"/>
    </location>
</feature>
<feature type="domain" description="VASt" evidence="8">
    <location>
        <begin position="534"/>
        <end position="705"/>
    </location>
</feature>
<evidence type="ECO:0000313" key="10">
    <source>
        <dbReference type="Proteomes" id="UP000193986"/>
    </source>
</evidence>
<feature type="compositionally biased region" description="Basic and acidic residues" evidence="6">
    <location>
        <begin position="312"/>
        <end position="324"/>
    </location>
</feature>
<reference evidence="9 10" key="1">
    <citation type="submission" date="2016-07" db="EMBL/GenBank/DDBJ databases">
        <title>Pervasive Adenine N6-methylation of Active Genes in Fungi.</title>
        <authorList>
            <consortium name="DOE Joint Genome Institute"/>
            <person name="Mondo S.J."/>
            <person name="Dannebaum R.O."/>
            <person name="Kuo R.C."/>
            <person name="Labutti K."/>
            <person name="Haridas S."/>
            <person name="Kuo A."/>
            <person name="Salamov A."/>
            <person name="Ahrendt S.R."/>
            <person name="Lipzen A."/>
            <person name="Sullivan W."/>
            <person name="Andreopoulos W.B."/>
            <person name="Clum A."/>
            <person name="Lindquist E."/>
            <person name="Daum C."/>
            <person name="Ramamoorthy G.K."/>
            <person name="Gryganskyi A."/>
            <person name="Culley D."/>
            <person name="Magnuson J.K."/>
            <person name="James T.Y."/>
            <person name="O'Malley M.A."/>
            <person name="Stajich J.E."/>
            <person name="Spatafora J.W."/>
            <person name="Visel A."/>
            <person name="Grigoriev I.V."/>
        </authorList>
    </citation>
    <scope>NUCLEOTIDE SEQUENCE [LARGE SCALE GENOMIC DNA]</scope>
    <source>
        <strain evidence="9 10">68-887.2</strain>
    </source>
</reference>